<gene>
    <name evidence="3" type="ORF">FSP39_018465</name>
</gene>
<keyword evidence="1" id="KW-0479">Metal-binding</keyword>
<name>A0AA88XTF6_PINIB</name>
<dbReference type="CDD" id="cd19756">
    <property type="entry name" value="Bbox2"/>
    <property type="match status" value="1"/>
</dbReference>
<dbReference type="Gene3D" id="3.30.160.60">
    <property type="entry name" value="Classic Zinc Finger"/>
    <property type="match status" value="1"/>
</dbReference>
<dbReference type="Gene3D" id="2.120.10.30">
    <property type="entry name" value="TolB, C-terminal domain"/>
    <property type="match status" value="2"/>
</dbReference>
<dbReference type="GO" id="GO:0008270">
    <property type="term" value="F:zinc ion binding"/>
    <property type="evidence" value="ECO:0007669"/>
    <property type="project" value="UniProtKB-KW"/>
</dbReference>
<dbReference type="SUPFAM" id="SSF57845">
    <property type="entry name" value="B-box zinc-binding domain"/>
    <property type="match status" value="1"/>
</dbReference>
<dbReference type="InterPro" id="IPR047153">
    <property type="entry name" value="TRIM45/56/19-like"/>
</dbReference>
<keyword evidence="4" id="KW-1185">Reference proteome</keyword>
<sequence length="551" mass="62616">MSDHGASAKPPQQTFVECGECGGNMNVVWFCKNCPISLCGKCARSHKTKHQYKFHAVVPRTYTVLRLYGPAKLAEQCHIHPEKEISTYCNDCDIPCCVSCLANDHNRHDFSTIEDKYLDAEKVLNEYYRLLDTDVRPTIENMEEQAKADVKEDDSHVQKVLNDINDFRKDVVQNFNRACDELIIQVKKSQSKGKERLDEIEKYKKNLVTLKHEIEEKIEKGDLDIVKYVPPKVESLIPELKITQNTVQWFEPDKRILDMINASVGVINFKEIKKEETKGIKDVNVQNKNSFKSKIKVASMTTAGNNMAWVMYCWNHTMYLYNDEGKVVRSVTVKDGVGIIDMSITQSGEMIVTCGDNKVRRVSVSGEVSTKINTAPFGCSGVCLTDEEEIVVCMRDQGDKNHVAIYSHDGRCKVREIRAVDGQGNQLLTKPYRVVLNDLDLNVVNAFMNVVSISCEGDVRWVYDGKQAKIKRPFDPSGICVDKYRNLLVSDLQNHCVHYIDRKGGLIQVIMTLEQTGLQRPFGICVDDVTRHVWVGNANYDVVIARYLKLL</sequence>
<proteinExistence type="predicted"/>
<dbReference type="EMBL" id="VSWD01000011">
    <property type="protein sequence ID" value="KAK3088382.1"/>
    <property type="molecule type" value="Genomic_DNA"/>
</dbReference>
<reference evidence="3" key="1">
    <citation type="submission" date="2019-08" db="EMBL/GenBank/DDBJ databases">
        <title>The improved chromosome-level genome for the pearl oyster Pinctada fucata martensii using PacBio sequencing and Hi-C.</title>
        <authorList>
            <person name="Zheng Z."/>
        </authorList>
    </citation>
    <scope>NUCLEOTIDE SEQUENCE</scope>
    <source>
        <strain evidence="3">ZZ-2019</strain>
        <tissue evidence="3">Adductor muscle</tissue>
    </source>
</reference>
<dbReference type="PANTHER" id="PTHR25462:SF296">
    <property type="entry name" value="MEIOTIC P26, ISOFORM F"/>
    <property type="match status" value="1"/>
</dbReference>
<protein>
    <recommendedName>
        <fullName evidence="2">B box-type domain-containing protein</fullName>
    </recommendedName>
</protein>
<dbReference type="InterPro" id="IPR000315">
    <property type="entry name" value="Znf_B-box"/>
</dbReference>
<dbReference type="InterPro" id="IPR011042">
    <property type="entry name" value="6-blade_b-propeller_TolB-like"/>
</dbReference>
<dbReference type="PANTHER" id="PTHR25462">
    <property type="entry name" value="BONUS, ISOFORM C-RELATED"/>
    <property type="match status" value="1"/>
</dbReference>
<feature type="domain" description="B box-type" evidence="2">
    <location>
        <begin position="13"/>
        <end position="60"/>
    </location>
</feature>
<organism evidence="3 4">
    <name type="scientific">Pinctada imbricata</name>
    <name type="common">Atlantic pearl-oyster</name>
    <name type="synonym">Pinctada martensii</name>
    <dbReference type="NCBI Taxonomy" id="66713"/>
    <lineage>
        <taxon>Eukaryota</taxon>
        <taxon>Metazoa</taxon>
        <taxon>Spiralia</taxon>
        <taxon>Lophotrochozoa</taxon>
        <taxon>Mollusca</taxon>
        <taxon>Bivalvia</taxon>
        <taxon>Autobranchia</taxon>
        <taxon>Pteriomorphia</taxon>
        <taxon>Pterioida</taxon>
        <taxon>Pterioidea</taxon>
        <taxon>Pteriidae</taxon>
        <taxon>Pinctada</taxon>
    </lineage>
</organism>
<dbReference type="Pfam" id="PF00643">
    <property type="entry name" value="zf-B_box"/>
    <property type="match status" value="1"/>
</dbReference>
<evidence type="ECO:0000259" key="2">
    <source>
        <dbReference type="PROSITE" id="PS50119"/>
    </source>
</evidence>
<evidence type="ECO:0000313" key="3">
    <source>
        <dbReference type="EMBL" id="KAK3088382.1"/>
    </source>
</evidence>
<keyword evidence="1" id="KW-0863">Zinc-finger</keyword>
<keyword evidence="1" id="KW-0862">Zinc</keyword>
<dbReference type="Proteomes" id="UP001186944">
    <property type="component" value="Unassembled WGS sequence"/>
</dbReference>
<feature type="domain" description="B box-type" evidence="2">
    <location>
        <begin position="72"/>
        <end position="113"/>
    </location>
</feature>
<comment type="caution">
    <text evidence="3">The sequence shown here is derived from an EMBL/GenBank/DDBJ whole genome shotgun (WGS) entry which is preliminary data.</text>
</comment>
<evidence type="ECO:0000256" key="1">
    <source>
        <dbReference type="PROSITE-ProRule" id="PRU00024"/>
    </source>
</evidence>
<dbReference type="SUPFAM" id="SSF63829">
    <property type="entry name" value="Calcium-dependent phosphotriesterase"/>
    <property type="match status" value="1"/>
</dbReference>
<accession>A0AA88XTF6</accession>
<evidence type="ECO:0000313" key="4">
    <source>
        <dbReference type="Proteomes" id="UP001186944"/>
    </source>
</evidence>
<dbReference type="PROSITE" id="PS50119">
    <property type="entry name" value="ZF_BBOX"/>
    <property type="match status" value="2"/>
</dbReference>
<dbReference type="AlphaFoldDB" id="A0AA88XTF6"/>